<organism evidence="9 10">
    <name type="scientific">Sulfobacillus benefaciens</name>
    <dbReference type="NCBI Taxonomy" id="453960"/>
    <lineage>
        <taxon>Bacteria</taxon>
        <taxon>Bacillati</taxon>
        <taxon>Bacillota</taxon>
        <taxon>Clostridia</taxon>
        <taxon>Eubacteriales</taxon>
        <taxon>Clostridiales Family XVII. Incertae Sedis</taxon>
        <taxon>Sulfobacillus</taxon>
    </lineage>
</organism>
<dbReference type="PANTHER" id="PTHR43414:SF6">
    <property type="entry name" value="MULTIDRUG RESISTANCE PROTEIN MDTG"/>
    <property type="match status" value="1"/>
</dbReference>
<dbReference type="Pfam" id="PF00083">
    <property type="entry name" value="Sugar_tr"/>
    <property type="match status" value="1"/>
</dbReference>
<feature type="transmembrane region" description="Helical" evidence="7">
    <location>
        <begin position="47"/>
        <end position="66"/>
    </location>
</feature>
<dbReference type="AlphaFoldDB" id="A0A2T2WV84"/>
<keyword evidence="2" id="KW-0813">Transport</keyword>
<evidence type="ECO:0000256" key="4">
    <source>
        <dbReference type="ARBA" id="ARBA00022692"/>
    </source>
</evidence>
<dbReference type="SUPFAM" id="SSF103473">
    <property type="entry name" value="MFS general substrate transporter"/>
    <property type="match status" value="1"/>
</dbReference>
<name>A0A2T2WV84_9FIRM</name>
<keyword evidence="6 7" id="KW-0472">Membrane</keyword>
<gene>
    <name evidence="9" type="ORF">C7B43_14735</name>
</gene>
<dbReference type="PROSITE" id="PS50850">
    <property type="entry name" value="MFS"/>
    <property type="match status" value="1"/>
</dbReference>
<feature type="transmembrane region" description="Helical" evidence="7">
    <location>
        <begin position="207"/>
        <end position="228"/>
    </location>
</feature>
<evidence type="ECO:0000256" key="1">
    <source>
        <dbReference type="ARBA" id="ARBA00004651"/>
    </source>
</evidence>
<dbReference type="GO" id="GO:0005886">
    <property type="term" value="C:plasma membrane"/>
    <property type="evidence" value="ECO:0007669"/>
    <property type="project" value="UniProtKB-SubCell"/>
</dbReference>
<feature type="transmembrane region" description="Helical" evidence="7">
    <location>
        <begin position="134"/>
        <end position="154"/>
    </location>
</feature>
<protein>
    <submittedName>
        <fullName evidence="9">MFS transporter</fullName>
    </submittedName>
</protein>
<reference evidence="9 10" key="1">
    <citation type="journal article" date="2014" name="BMC Genomics">
        <title>Comparison of environmental and isolate Sulfobacillus genomes reveals diverse carbon, sulfur, nitrogen, and hydrogen metabolisms.</title>
        <authorList>
            <person name="Justice N.B."/>
            <person name="Norman A."/>
            <person name="Brown C.T."/>
            <person name="Singh A."/>
            <person name="Thomas B.C."/>
            <person name="Banfield J.F."/>
        </authorList>
    </citation>
    <scope>NUCLEOTIDE SEQUENCE [LARGE SCALE GENOMIC DNA]</scope>
    <source>
        <strain evidence="9">AMDSBA1</strain>
    </source>
</reference>
<evidence type="ECO:0000256" key="3">
    <source>
        <dbReference type="ARBA" id="ARBA00022475"/>
    </source>
</evidence>
<feature type="transmembrane region" description="Helical" evidence="7">
    <location>
        <begin position="166"/>
        <end position="186"/>
    </location>
</feature>
<comment type="subcellular location">
    <subcellularLocation>
        <location evidence="1">Cell membrane</location>
        <topology evidence="1">Multi-pass membrane protein</topology>
    </subcellularLocation>
</comment>
<feature type="transmembrane region" description="Helical" evidence="7">
    <location>
        <begin position="282"/>
        <end position="300"/>
    </location>
</feature>
<evidence type="ECO:0000256" key="6">
    <source>
        <dbReference type="ARBA" id="ARBA00023136"/>
    </source>
</evidence>
<dbReference type="Proteomes" id="UP000242699">
    <property type="component" value="Unassembled WGS sequence"/>
</dbReference>
<evidence type="ECO:0000256" key="5">
    <source>
        <dbReference type="ARBA" id="ARBA00022989"/>
    </source>
</evidence>
<dbReference type="PRINTS" id="PR01035">
    <property type="entry name" value="TCRTETA"/>
</dbReference>
<accession>A0A2T2WV84</accession>
<feature type="transmembrane region" description="Helical" evidence="7">
    <location>
        <begin position="306"/>
        <end position="328"/>
    </location>
</feature>
<feature type="domain" description="Major facilitator superfamily (MFS) profile" evidence="8">
    <location>
        <begin position="7"/>
        <end position="394"/>
    </location>
</feature>
<feature type="transmembrane region" description="Helical" evidence="7">
    <location>
        <begin position="103"/>
        <end position="122"/>
    </location>
</feature>
<proteinExistence type="predicted"/>
<keyword evidence="4 7" id="KW-0812">Transmembrane</keyword>
<feature type="transmembrane region" description="Helical" evidence="7">
    <location>
        <begin position="9"/>
        <end position="32"/>
    </location>
</feature>
<dbReference type="InterPro" id="IPR036259">
    <property type="entry name" value="MFS_trans_sf"/>
</dbReference>
<dbReference type="PANTHER" id="PTHR43414">
    <property type="entry name" value="MULTIDRUG RESISTANCE PROTEIN MDTG"/>
    <property type="match status" value="1"/>
</dbReference>
<keyword evidence="5 7" id="KW-1133">Transmembrane helix</keyword>
<evidence type="ECO:0000313" key="10">
    <source>
        <dbReference type="Proteomes" id="UP000242699"/>
    </source>
</evidence>
<feature type="transmembrane region" description="Helical" evidence="7">
    <location>
        <begin position="370"/>
        <end position="388"/>
    </location>
</feature>
<dbReference type="InterPro" id="IPR020846">
    <property type="entry name" value="MFS_dom"/>
</dbReference>
<sequence length="401" mass="44053">METWQRNLYILWITTFIMGASMSLVIPFLPIYIQELGIHRLSNLERWSGIVFSATFMVSAFVQPLWGRLADRVGRKFILIRSGAGMAVVMAAMGLAQNVWQLFLLRGLLGAVAGFIVSATALQATQTPPEHAGRALGTLQTGAVAGNLIGPFLGGVLADTIGIRHVFFLTGILQILATIVVIFFVKEQFRPSPSASRMSDREFLRKVRDTGIILPLFVVTMVIQMGYLSIEPIVTIYVRQLQPHSAHISTLAGATFAAIGLGNIISAPRLGRLADRIGAQKVLLASLVIAAFLYLPQAYVQNAYQLMGLRLILGLAVGGLLPSVQVLIQRYTPTFLQGRAFGFNSSFMFAGNLAGPLLGGFVSSLWRIETVFYVTSILFAFDALWLYYSLYRFRSRTWPAV</sequence>
<dbReference type="CDD" id="cd17391">
    <property type="entry name" value="MFS_MdtG_MDR_like"/>
    <property type="match status" value="1"/>
</dbReference>
<evidence type="ECO:0000256" key="7">
    <source>
        <dbReference type="SAM" id="Phobius"/>
    </source>
</evidence>
<comment type="caution">
    <text evidence="9">The sequence shown here is derived from an EMBL/GenBank/DDBJ whole genome shotgun (WGS) entry which is preliminary data.</text>
</comment>
<dbReference type="Pfam" id="PF07690">
    <property type="entry name" value="MFS_1"/>
    <property type="match status" value="1"/>
</dbReference>
<evidence type="ECO:0000256" key="2">
    <source>
        <dbReference type="ARBA" id="ARBA00022448"/>
    </source>
</evidence>
<dbReference type="GO" id="GO:0022857">
    <property type="term" value="F:transmembrane transporter activity"/>
    <property type="evidence" value="ECO:0007669"/>
    <property type="project" value="InterPro"/>
</dbReference>
<feature type="transmembrane region" description="Helical" evidence="7">
    <location>
        <begin position="78"/>
        <end position="97"/>
    </location>
</feature>
<dbReference type="InterPro" id="IPR005828">
    <property type="entry name" value="MFS_sugar_transport-like"/>
</dbReference>
<dbReference type="EMBL" id="PXYT01000041">
    <property type="protein sequence ID" value="PSR26140.1"/>
    <property type="molecule type" value="Genomic_DNA"/>
</dbReference>
<keyword evidence="3" id="KW-1003">Cell membrane</keyword>
<dbReference type="InterPro" id="IPR011701">
    <property type="entry name" value="MFS"/>
</dbReference>
<feature type="transmembrane region" description="Helical" evidence="7">
    <location>
        <begin position="340"/>
        <end position="358"/>
    </location>
</feature>
<dbReference type="Gene3D" id="1.20.1250.20">
    <property type="entry name" value="MFS general substrate transporter like domains"/>
    <property type="match status" value="2"/>
</dbReference>
<evidence type="ECO:0000259" key="8">
    <source>
        <dbReference type="PROSITE" id="PS50850"/>
    </source>
</evidence>
<evidence type="ECO:0000313" key="9">
    <source>
        <dbReference type="EMBL" id="PSR26140.1"/>
    </source>
</evidence>
<dbReference type="InterPro" id="IPR001958">
    <property type="entry name" value="Tet-R_TetA/multi-R_MdtG-like"/>
</dbReference>
<feature type="transmembrane region" description="Helical" evidence="7">
    <location>
        <begin position="248"/>
        <end position="270"/>
    </location>
</feature>